<dbReference type="SUPFAM" id="SSF53067">
    <property type="entry name" value="Actin-like ATPase domain"/>
    <property type="match status" value="2"/>
</dbReference>
<dbReference type="InterPro" id="IPR043129">
    <property type="entry name" value="ATPase_NBD"/>
</dbReference>
<feature type="compositionally biased region" description="Polar residues" evidence="1">
    <location>
        <begin position="1"/>
        <end position="21"/>
    </location>
</feature>
<evidence type="ECO:0000256" key="1">
    <source>
        <dbReference type="SAM" id="MobiDB-lite"/>
    </source>
</evidence>
<dbReference type="OrthoDB" id="2963168at2759"/>
<accession>A0A813VB04</accession>
<feature type="region of interest" description="Disordered" evidence="1">
    <location>
        <begin position="1"/>
        <end position="68"/>
    </location>
</feature>
<comment type="caution">
    <text evidence="2">The sequence shown here is derived from an EMBL/GenBank/DDBJ whole genome shotgun (WGS) entry which is preliminary data.</text>
</comment>
<dbReference type="PANTHER" id="PTHR14187:SF46">
    <property type="entry name" value="HEAT SHOCK 70 KDA PROTEIN 12A"/>
    <property type="match status" value="1"/>
</dbReference>
<dbReference type="PANTHER" id="PTHR14187">
    <property type="entry name" value="ALPHA KINASE/ELONGATION FACTOR 2 KINASE"/>
    <property type="match status" value="1"/>
</dbReference>
<gene>
    <name evidence="2" type="ORF">EDS130_LOCUS6545</name>
</gene>
<organism evidence="2 3">
    <name type="scientific">Adineta ricciae</name>
    <name type="common">Rotifer</name>
    <dbReference type="NCBI Taxonomy" id="249248"/>
    <lineage>
        <taxon>Eukaryota</taxon>
        <taxon>Metazoa</taxon>
        <taxon>Spiralia</taxon>
        <taxon>Gnathifera</taxon>
        <taxon>Rotifera</taxon>
        <taxon>Eurotatoria</taxon>
        <taxon>Bdelloidea</taxon>
        <taxon>Adinetida</taxon>
        <taxon>Adinetidae</taxon>
        <taxon>Adineta</taxon>
    </lineage>
</organism>
<dbReference type="Gene3D" id="3.30.420.40">
    <property type="match status" value="2"/>
</dbReference>
<name>A0A813VB04_ADIRI</name>
<evidence type="ECO:0000313" key="3">
    <source>
        <dbReference type="Proteomes" id="UP000663852"/>
    </source>
</evidence>
<reference evidence="2" key="1">
    <citation type="submission" date="2021-02" db="EMBL/GenBank/DDBJ databases">
        <authorList>
            <person name="Nowell W R."/>
        </authorList>
    </citation>
    <scope>NUCLEOTIDE SEQUENCE</scope>
</reference>
<evidence type="ECO:0000313" key="2">
    <source>
        <dbReference type="EMBL" id="CAF0835145.1"/>
    </source>
</evidence>
<feature type="compositionally biased region" description="Polar residues" evidence="1">
    <location>
        <begin position="51"/>
        <end position="68"/>
    </location>
</feature>
<dbReference type="EMBL" id="CAJNOJ010000019">
    <property type="protein sequence ID" value="CAF0835145.1"/>
    <property type="molecule type" value="Genomic_DNA"/>
</dbReference>
<proteinExistence type="predicted"/>
<dbReference type="AlphaFoldDB" id="A0A813VB04"/>
<dbReference type="Gene3D" id="3.90.640.10">
    <property type="entry name" value="Actin, Chain A, domain 4"/>
    <property type="match status" value="1"/>
</dbReference>
<feature type="compositionally biased region" description="Low complexity" evidence="1">
    <location>
        <begin position="38"/>
        <end position="49"/>
    </location>
</feature>
<protein>
    <submittedName>
        <fullName evidence="2">Uncharacterized protein</fullName>
    </submittedName>
</protein>
<sequence>MDSPETINNSSSRSMNPTNEFESCPHDHSTANQKGMASSSYSPGSYRYPTNPHNIPTSDDSGNESSLNYRQKSNPHFVVVAIDFGTTYSGYAFAFTRDIDSILMMRKVDGNDPGVINQKTPTTILLTPNLEFHSFGFFARDFFHDLDPDEAKRWLFFEKFKMHLHYVQDLNTQTLIAASNGRKVPALTIFTYALQYFKEHALRELSDQSGTRFVNEDVRWVITVPAIWKQSAKQFMREAAYQAGIASREFPEQLLIALEPEAASIYIRKLRMHQFVPDEIPPFSRNSIKREHGTLSSSLSNQSSPIFFDSDKLSTEQSEYHPNTQSFEVVLDSGTRYIVVDCGGGTVDMTVHELDTKMGTLKELYKATGGPYGSVGVDQEFEKLMSAIFGKELIEEFKLKRPAGYVDLMIAFEARKRTASPFKNNPLNISLPFSFIDFYKKKKGSTVESAIRRFNDPDIKWSTQGMMRLTPDAMKRLFHHTVERIKSAIGDVLNSPDVKGIQYLFLVGGFAESPILQYEIRRAFSSILKVIIPQDVSLTILKGAVLFGLDPTIVNVRRSRLTYGVSVLNRFVADYHLIEKKIVKDDIEWCADIFDKFVLVDQSIGLGDIVIRKYTPARHNQAQCIISFYCSESDKPIYVTDPGVRKIGTLVLDMFQDGYSMNTSTISKDRPRREIQTRMVFGDTEIKVSALDVTTGKCVRATIDFLNK</sequence>
<dbReference type="Proteomes" id="UP000663852">
    <property type="component" value="Unassembled WGS sequence"/>
</dbReference>